<evidence type="ECO:0000313" key="1">
    <source>
        <dbReference type="EMBL" id="KAJ9655375.1"/>
    </source>
</evidence>
<keyword evidence="2" id="KW-1185">Reference proteome</keyword>
<proteinExistence type="predicted"/>
<comment type="caution">
    <text evidence="1">The sequence shown here is derived from an EMBL/GenBank/DDBJ whole genome shotgun (WGS) entry which is preliminary data.</text>
</comment>
<dbReference type="EMBL" id="JAPDRQ010000098">
    <property type="protein sequence ID" value="KAJ9655375.1"/>
    <property type="molecule type" value="Genomic_DNA"/>
</dbReference>
<keyword evidence="1" id="KW-0436">Ligase</keyword>
<organism evidence="1 2">
    <name type="scientific">Neophaeococcomyces mojaviensis</name>
    <dbReference type="NCBI Taxonomy" id="3383035"/>
    <lineage>
        <taxon>Eukaryota</taxon>
        <taxon>Fungi</taxon>
        <taxon>Dikarya</taxon>
        <taxon>Ascomycota</taxon>
        <taxon>Pezizomycotina</taxon>
        <taxon>Eurotiomycetes</taxon>
        <taxon>Chaetothyriomycetidae</taxon>
        <taxon>Chaetothyriales</taxon>
        <taxon>Chaetothyriales incertae sedis</taxon>
        <taxon>Neophaeococcomyces</taxon>
    </lineage>
</organism>
<dbReference type="Proteomes" id="UP001172386">
    <property type="component" value="Unassembled WGS sequence"/>
</dbReference>
<protein>
    <submittedName>
        <fullName evidence="1">Asparaginyl-tRNA synthetase</fullName>
        <ecNumber evidence="1">6.1.1.22</ecNumber>
    </submittedName>
</protein>
<accession>A0ACC3A5D8</accession>
<name>A0ACC3A5D8_9EURO</name>
<gene>
    <name evidence="1" type="primary">SLM5</name>
    <name evidence="1" type="ORF">H2198_005749</name>
</gene>
<sequence length="578" mass="64612">MAVCSPIMLACTWIATRCETTSATSLSNPNHTTVAHVAADSENVVPKLISHAALLNHPLSERVPIKIAGNVHSKRTHKKVAFLFVGDGSTREPIQAVFPPDGVNEIQNGAYVELQGCWVQTQGRKQAYELHVDRVLHVGESDPEESPLQKKSMTVEHLRSYPHLRLRVPLYSLLARVRNQVANGAHDFYNGTSSPDDEAIFVQPPLVTSSDCEGAGEVFTMGRKPEKKTESLTLKPDVASGTEAGKLFFGTPKYLTVSSQLHLEAYSAELGDVWTLSPTFRAETSDTARHLAEFYMLEAEFRSVTDLSELTSRTQRLIQHLAKRLINHRVGAELLAYHADPKHKSDAEPSPNLEQRWNALSGPQWQTITYTDAIKELQAAHYQDRNLFTFEPTWESGLQLEHERWIVTKLGKEKPIFVTHYPKAQKPFYMLPSSLTADTNDTSCETVACFDLLFPYGTCEVVGGSLREHRLEHLISSMRQKGMLVPSNEKISGDRSPSSNSNHESNAENMMNSKPDFPFLDAGESLNTLQWYADLRRFGSSPHGGFGMGFDRLLMYLTGVNNVREIVPFPRFFGRADC</sequence>
<evidence type="ECO:0000313" key="2">
    <source>
        <dbReference type="Proteomes" id="UP001172386"/>
    </source>
</evidence>
<reference evidence="1" key="1">
    <citation type="submission" date="2022-10" db="EMBL/GenBank/DDBJ databases">
        <title>Culturing micro-colonial fungi from biological soil crusts in the Mojave desert and describing Neophaeococcomyces mojavensis, and introducing the new genera and species Taxawa tesnikishii.</title>
        <authorList>
            <person name="Kurbessoian T."/>
            <person name="Stajich J.E."/>
        </authorList>
    </citation>
    <scope>NUCLEOTIDE SEQUENCE</scope>
    <source>
        <strain evidence="1">JES_112</strain>
    </source>
</reference>
<dbReference type="EC" id="6.1.1.22" evidence="1"/>